<dbReference type="EMBL" id="NISJ01000008">
    <property type="protein sequence ID" value="OWQ95120.1"/>
    <property type="molecule type" value="Genomic_DNA"/>
</dbReference>
<sequence length="184" mass="20214">MDHHLEKLLVSTGTWGLFETDWRAQCEAFGEDFDQYAVGSLPVLRAIATESPKDAGVFALRGDDGSYAAIAQVNSTLLPGYEGKVLRVRHLLLSPTLDYGELSLEDYANIMGRMFSRTVYLAASEMPSAHVKFHLRSPADRQFFSSALSMLKDFAIFSSVAMRGAWLYLTLNIAPTKGANGEVG</sequence>
<keyword evidence="2" id="KW-1185">Reference proteome</keyword>
<reference evidence="1 2" key="1">
    <citation type="journal article" date="2002" name="Int. J. Syst. Evol. Microbiol.">
        <title>Sphingopyxis witflariensis sp. nov., isolated from activated sludge.</title>
        <authorList>
            <person name="Kampfer P."/>
            <person name="Witzenberger R."/>
            <person name="Denner E.B."/>
            <person name="Busse H.J."/>
            <person name="Neef A."/>
        </authorList>
    </citation>
    <scope>NUCLEOTIDE SEQUENCE [LARGE SCALE GENOMIC DNA]</scope>
    <source>
        <strain evidence="1 2">DSM 14551</strain>
    </source>
</reference>
<gene>
    <name evidence="1" type="ORF">CDQ91_14465</name>
</gene>
<dbReference type="AlphaFoldDB" id="A0A2D0AMY7"/>
<dbReference type="RefSeq" id="WP_088473450.1">
    <property type="nucleotide sequence ID" value="NZ_NISJ01000008.1"/>
</dbReference>
<evidence type="ECO:0008006" key="3">
    <source>
        <dbReference type="Google" id="ProtNLM"/>
    </source>
</evidence>
<comment type="caution">
    <text evidence="1">The sequence shown here is derived from an EMBL/GenBank/DDBJ whole genome shotgun (WGS) entry which is preliminary data.</text>
</comment>
<proteinExistence type="predicted"/>
<accession>A0A2D0AMY7</accession>
<name>A0A2D0AMY7_9SPHN</name>
<evidence type="ECO:0000313" key="1">
    <source>
        <dbReference type="EMBL" id="OWQ95120.1"/>
    </source>
</evidence>
<dbReference type="OrthoDB" id="7596070at2"/>
<dbReference type="Proteomes" id="UP000197097">
    <property type="component" value="Unassembled WGS sequence"/>
</dbReference>
<organism evidence="1 2">
    <name type="scientific">Sphingopyxis witflariensis</name>
    <dbReference type="NCBI Taxonomy" id="173675"/>
    <lineage>
        <taxon>Bacteria</taxon>
        <taxon>Pseudomonadati</taxon>
        <taxon>Pseudomonadota</taxon>
        <taxon>Alphaproteobacteria</taxon>
        <taxon>Sphingomonadales</taxon>
        <taxon>Sphingomonadaceae</taxon>
        <taxon>Sphingopyxis</taxon>
    </lineage>
</organism>
<protein>
    <recommendedName>
        <fullName evidence="3">GNAT family N-acetyltransferase</fullName>
    </recommendedName>
</protein>
<evidence type="ECO:0000313" key="2">
    <source>
        <dbReference type="Proteomes" id="UP000197097"/>
    </source>
</evidence>